<evidence type="ECO:0000259" key="3">
    <source>
        <dbReference type="Pfam" id="PF07261"/>
    </source>
</evidence>
<name>A0A069AUA1_CLODI</name>
<protein>
    <submittedName>
        <fullName evidence="4">Putative phage replication protein</fullName>
    </submittedName>
</protein>
<evidence type="ECO:0000313" key="4">
    <source>
        <dbReference type="EMBL" id="CDT68478.1"/>
    </source>
</evidence>
<feature type="domain" description="DnaB/C C-terminal" evidence="3">
    <location>
        <begin position="187"/>
        <end position="257"/>
    </location>
</feature>
<dbReference type="InterPro" id="IPR034829">
    <property type="entry name" value="DnaD-like_sf"/>
</dbReference>
<proteinExistence type="inferred from homology"/>
<dbReference type="EMBL" id="LK933338">
    <property type="protein sequence ID" value="CDT68478.1"/>
    <property type="molecule type" value="Genomic_DNA"/>
</dbReference>
<sequence>MNFNNETYFHINFDDPFTRVPNTILDNENLSYSAVGVVTQMLRFQRSGSHKVYAKSLISYRKDSKTKVSNALKELMQEGFVIRTQIRDEKGQMKGYRYDIFDTPQNVSSESVETTESQPCAVFPTPVKPEAGKTEVGETGSRQNRGREIGNIKENSIKKKIGLKENDVITTVIDGLSEKNKTVYIKKYYESYIGVITPNNFLQLLTYLDDGMEADIIIRAVDEAVGSGVKNYKYVKTILNNWIEAGVKTVLELTEYQNEFERKKKSKQEKKQSNSKTVNTHNVNKNKFANFNQTFTQYEEKELDEIIKKSQKEKFK</sequence>
<accession>A0A069AUA1</accession>
<organism evidence="4">
    <name type="scientific">Clostridioides difficile</name>
    <name type="common">Peptoclostridium difficile</name>
    <dbReference type="NCBI Taxonomy" id="1496"/>
    <lineage>
        <taxon>Bacteria</taxon>
        <taxon>Bacillati</taxon>
        <taxon>Bacillota</taxon>
        <taxon>Clostridia</taxon>
        <taxon>Peptostreptococcales</taxon>
        <taxon>Peptostreptococcaceae</taxon>
        <taxon>Clostridioides</taxon>
    </lineage>
</organism>
<dbReference type="InterPro" id="IPR006343">
    <property type="entry name" value="DnaB/C_C"/>
</dbReference>
<dbReference type="RefSeq" id="WP_077719260.1">
    <property type="nucleotide sequence ID" value="NZ_FUMJ01000011.1"/>
</dbReference>
<comment type="similarity">
    <text evidence="1">Belongs to the DnaB/DnaD family.</text>
</comment>
<feature type="compositionally biased region" description="Low complexity" evidence="2">
    <location>
        <begin position="274"/>
        <end position="285"/>
    </location>
</feature>
<dbReference type="Pfam" id="PF07261">
    <property type="entry name" value="DnaB_2"/>
    <property type="match status" value="1"/>
</dbReference>
<evidence type="ECO:0000256" key="2">
    <source>
        <dbReference type="SAM" id="MobiDB-lite"/>
    </source>
</evidence>
<dbReference type="InterPro" id="IPR053162">
    <property type="entry name" value="DnaD"/>
</dbReference>
<dbReference type="PANTHER" id="PTHR37293">
    <property type="entry name" value="PHAGE REPLICATION PROTEIN-RELATED"/>
    <property type="match status" value="1"/>
</dbReference>
<feature type="region of interest" description="Disordered" evidence="2">
    <location>
        <begin position="262"/>
        <end position="285"/>
    </location>
</feature>
<dbReference type="SUPFAM" id="SSF158499">
    <property type="entry name" value="DnaD domain-like"/>
    <property type="match status" value="1"/>
</dbReference>
<reference evidence="4" key="1">
    <citation type="submission" date="2014-07" db="EMBL/GenBank/DDBJ databases">
        <authorList>
            <person name="Monot Marc"/>
        </authorList>
    </citation>
    <scope>NUCLEOTIDE SEQUENCE</scope>
    <source>
        <strain evidence="4">7032989</strain>
    </source>
</reference>
<feature type="region of interest" description="Disordered" evidence="2">
    <location>
        <begin position="126"/>
        <end position="145"/>
    </location>
</feature>
<dbReference type="Gene3D" id="1.10.10.10">
    <property type="entry name" value="Winged helix-like DNA-binding domain superfamily/Winged helix DNA-binding domain"/>
    <property type="match status" value="1"/>
</dbReference>
<dbReference type="AlphaFoldDB" id="A0A069AUA1"/>
<dbReference type="Gene3D" id="1.10.10.630">
    <property type="entry name" value="DnaD domain-like"/>
    <property type="match status" value="1"/>
</dbReference>
<gene>
    <name evidence="4" type="ORF">BN1095_640010</name>
</gene>
<dbReference type="NCBIfam" id="TIGR01446">
    <property type="entry name" value="DnaD_dom"/>
    <property type="match status" value="1"/>
</dbReference>
<dbReference type="PANTHER" id="PTHR37293:SF6">
    <property type="entry name" value="DNA REPLICATION PROTEIN DNAD"/>
    <property type="match status" value="1"/>
</dbReference>
<evidence type="ECO:0000256" key="1">
    <source>
        <dbReference type="ARBA" id="ARBA00093462"/>
    </source>
</evidence>
<dbReference type="InterPro" id="IPR036388">
    <property type="entry name" value="WH-like_DNA-bd_sf"/>
</dbReference>